<organism evidence="6 7">
    <name type="scientific">Halodesulfurarchaeum formicicum</name>
    <dbReference type="NCBI Taxonomy" id="1873524"/>
    <lineage>
        <taxon>Archaea</taxon>
        <taxon>Methanobacteriati</taxon>
        <taxon>Methanobacteriota</taxon>
        <taxon>Stenosarchaea group</taxon>
        <taxon>Halobacteria</taxon>
        <taxon>Halobacteriales</taxon>
        <taxon>Halobacteriaceae</taxon>
        <taxon>Halodesulfurarchaeum</taxon>
    </lineage>
</organism>
<dbReference type="SUPFAM" id="SSF53448">
    <property type="entry name" value="Nucleotide-diphospho-sugar transferases"/>
    <property type="match status" value="1"/>
</dbReference>
<dbReference type="InterPro" id="IPR029044">
    <property type="entry name" value="Nucleotide-diphossugar_trans"/>
</dbReference>
<keyword evidence="4" id="KW-0812">Transmembrane</keyword>
<evidence type="ECO:0000256" key="3">
    <source>
        <dbReference type="ARBA" id="ARBA00022679"/>
    </source>
</evidence>
<keyword evidence="7" id="KW-1185">Reference proteome</keyword>
<evidence type="ECO:0000313" key="7">
    <source>
        <dbReference type="Proteomes" id="UP000186165"/>
    </source>
</evidence>
<dbReference type="AlphaFoldDB" id="A0A1J1AAD1"/>
<dbReference type="Pfam" id="PF00535">
    <property type="entry name" value="Glycos_transf_2"/>
    <property type="match status" value="1"/>
</dbReference>
<dbReference type="GeneID" id="30417161"/>
<evidence type="ECO:0000313" key="6">
    <source>
        <dbReference type="EMBL" id="APE95098.1"/>
    </source>
</evidence>
<evidence type="ECO:0000256" key="4">
    <source>
        <dbReference type="SAM" id="Phobius"/>
    </source>
</evidence>
<name>A0A1J1AAD1_9EURY</name>
<dbReference type="EMBL" id="CP016804">
    <property type="protein sequence ID" value="APE95098.1"/>
    <property type="molecule type" value="Genomic_DNA"/>
</dbReference>
<sequence length="333" mass="36079">MTVDPTTPPERGAVGLSVVIITENEEDRVRECIESVFEACRAVPSFEVILVDSASTDRTVEYAAEYPITVLRIPEEHTVSCGAGRYVGDRVARGELVLHVDGDMTLTKSWLPRAIEQLGDPQVVAVEGNLDTSTQTGVKDVDKVGGVMLYDATALAAVGGFDPYLLGYEDVDVGFRLKEAGYRLVRLPEVSAVHNAGEGFSEPVQRWRQGYLIAPGQTVRKWAHSPSMLWRLIRRQRYKVALGIWLGVGVLSLLSGTMLLGWLLLSLVGFGVVASKLGIVGAARIFLAKGMGVVGLIEGLRTPTPPAEEYPLDAVEVLREGQVHEGAIATDDR</sequence>
<evidence type="ECO:0000259" key="5">
    <source>
        <dbReference type="Pfam" id="PF00535"/>
    </source>
</evidence>
<gene>
    <name evidence="6" type="ORF">HSR6_0638</name>
</gene>
<dbReference type="InterPro" id="IPR001173">
    <property type="entry name" value="Glyco_trans_2-like"/>
</dbReference>
<feature type="domain" description="Glycosyltransferase 2-like" evidence="5">
    <location>
        <begin position="17"/>
        <end position="131"/>
    </location>
</feature>
<protein>
    <submittedName>
        <fullName evidence="6">Glycosyl transferase family 2</fullName>
    </submittedName>
</protein>
<keyword evidence="4" id="KW-0472">Membrane</keyword>
<keyword evidence="4" id="KW-1133">Transmembrane helix</keyword>
<dbReference type="RefSeq" id="WP_071932788.1">
    <property type="nucleotide sequence ID" value="NZ_CP016804.1"/>
</dbReference>
<proteinExistence type="inferred from homology"/>
<evidence type="ECO:0000256" key="2">
    <source>
        <dbReference type="ARBA" id="ARBA00022676"/>
    </source>
</evidence>
<reference evidence="7" key="1">
    <citation type="submission" date="2016-08" db="EMBL/GenBank/DDBJ databases">
        <title>Discovery of first anaerobic lithoheterotrophic haloarchae widely represented in hypersaline habitats.</title>
        <authorList>
            <person name="Sorokin D.Y."/>
            <person name="Kublanov I.V."/>
            <person name="Roman P."/>
            <person name="Sinninghe Damste J.S."/>
            <person name="Golyshin P.N."/>
            <person name="Rojo D."/>
            <person name="Ciordia S."/>
            <person name="Mena Md.C."/>
            <person name="Ferrer M."/>
            <person name="Smedile F."/>
            <person name="Messina E."/>
            <person name="La Cono V."/>
            <person name="Yakimov M.M."/>
        </authorList>
    </citation>
    <scope>NUCLEOTIDE SEQUENCE [LARGE SCALE GENOMIC DNA]</scope>
    <source>
        <strain evidence="7">HSR6</strain>
    </source>
</reference>
<dbReference type="Gene3D" id="3.90.550.10">
    <property type="entry name" value="Spore Coat Polysaccharide Biosynthesis Protein SpsA, Chain A"/>
    <property type="match status" value="1"/>
</dbReference>
<dbReference type="KEGG" id="hhsr:HSR6_0638"/>
<keyword evidence="2" id="KW-0328">Glycosyltransferase</keyword>
<accession>A0A1J1AAD1</accession>
<evidence type="ECO:0000256" key="1">
    <source>
        <dbReference type="ARBA" id="ARBA00006739"/>
    </source>
</evidence>
<dbReference type="OrthoDB" id="147253at2157"/>
<dbReference type="Proteomes" id="UP000186165">
    <property type="component" value="Chromosome"/>
</dbReference>
<comment type="similarity">
    <text evidence="1">Belongs to the glycosyltransferase 2 family.</text>
</comment>
<dbReference type="PANTHER" id="PTHR43179">
    <property type="entry name" value="RHAMNOSYLTRANSFERASE WBBL"/>
    <property type="match status" value="1"/>
</dbReference>
<dbReference type="PANTHER" id="PTHR43179:SF12">
    <property type="entry name" value="GALACTOFURANOSYLTRANSFERASE GLFT2"/>
    <property type="match status" value="1"/>
</dbReference>
<dbReference type="GO" id="GO:0016757">
    <property type="term" value="F:glycosyltransferase activity"/>
    <property type="evidence" value="ECO:0007669"/>
    <property type="project" value="UniProtKB-KW"/>
</dbReference>
<keyword evidence="3 6" id="KW-0808">Transferase</keyword>
<feature type="transmembrane region" description="Helical" evidence="4">
    <location>
        <begin position="238"/>
        <end position="256"/>
    </location>
</feature>
<feature type="transmembrane region" description="Helical" evidence="4">
    <location>
        <begin position="262"/>
        <end position="287"/>
    </location>
</feature>